<dbReference type="AlphaFoldDB" id="A0A4U5M413"/>
<accession>A0A4U5M413</accession>
<dbReference type="EMBL" id="AZBU02000010">
    <property type="protein sequence ID" value="TKR63524.1"/>
    <property type="molecule type" value="Genomic_DNA"/>
</dbReference>
<reference evidence="1 2" key="1">
    <citation type="journal article" date="2015" name="Genome Biol.">
        <title>Comparative genomics of Steinernema reveals deeply conserved gene regulatory networks.</title>
        <authorList>
            <person name="Dillman A.R."/>
            <person name="Macchietto M."/>
            <person name="Porter C.F."/>
            <person name="Rogers A."/>
            <person name="Williams B."/>
            <person name="Antoshechkin I."/>
            <person name="Lee M.M."/>
            <person name="Goodwin Z."/>
            <person name="Lu X."/>
            <person name="Lewis E.E."/>
            <person name="Goodrich-Blair H."/>
            <person name="Stock S.P."/>
            <person name="Adams B.J."/>
            <person name="Sternberg P.W."/>
            <person name="Mortazavi A."/>
        </authorList>
    </citation>
    <scope>NUCLEOTIDE SEQUENCE [LARGE SCALE GENOMIC DNA]</scope>
    <source>
        <strain evidence="1 2">ALL</strain>
    </source>
</reference>
<name>A0A4U5M413_STECR</name>
<sequence length="69" mass="7691">MANISCALSSSKLPNCSDICFSVPASVRQETAQLDSILAWQKEGRRTHRWFRSICDSASSTLSLFCLHQ</sequence>
<organism evidence="1 2">
    <name type="scientific">Steinernema carpocapsae</name>
    <name type="common">Entomopathogenic nematode</name>
    <dbReference type="NCBI Taxonomy" id="34508"/>
    <lineage>
        <taxon>Eukaryota</taxon>
        <taxon>Metazoa</taxon>
        <taxon>Ecdysozoa</taxon>
        <taxon>Nematoda</taxon>
        <taxon>Chromadorea</taxon>
        <taxon>Rhabditida</taxon>
        <taxon>Tylenchina</taxon>
        <taxon>Panagrolaimomorpha</taxon>
        <taxon>Strongyloidoidea</taxon>
        <taxon>Steinernematidae</taxon>
        <taxon>Steinernema</taxon>
    </lineage>
</organism>
<proteinExistence type="predicted"/>
<protein>
    <submittedName>
        <fullName evidence="1">Uncharacterized protein</fullName>
    </submittedName>
</protein>
<comment type="caution">
    <text evidence="1">The sequence shown here is derived from an EMBL/GenBank/DDBJ whole genome shotgun (WGS) entry which is preliminary data.</text>
</comment>
<evidence type="ECO:0000313" key="2">
    <source>
        <dbReference type="Proteomes" id="UP000298663"/>
    </source>
</evidence>
<gene>
    <name evidence="1" type="ORF">L596_027342</name>
</gene>
<reference evidence="1 2" key="2">
    <citation type="journal article" date="2019" name="G3 (Bethesda)">
        <title>Hybrid Assembly of the Genome of the Entomopathogenic Nematode Steinernema carpocapsae Identifies the X-Chromosome.</title>
        <authorList>
            <person name="Serra L."/>
            <person name="Macchietto M."/>
            <person name="Macias-Munoz A."/>
            <person name="McGill C.J."/>
            <person name="Rodriguez I.M."/>
            <person name="Rodriguez B."/>
            <person name="Murad R."/>
            <person name="Mortazavi A."/>
        </authorList>
    </citation>
    <scope>NUCLEOTIDE SEQUENCE [LARGE SCALE GENOMIC DNA]</scope>
    <source>
        <strain evidence="1 2">ALL</strain>
    </source>
</reference>
<dbReference type="Proteomes" id="UP000298663">
    <property type="component" value="Unassembled WGS sequence"/>
</dbReference>
<evidence type="ECO:0000313" key="1">
    <source>
        <dbReference type="EMBL" id="TKR63524.1"/>
    </source>
</evidence>
<keyword evidence="2" id="KW-1185">Reference proteome</keyword>